<evidence type="ECO:0000256" key="1">
    <source>
        <dbReference type="SAM" id="MobiDB-lite"/>
    </source>
</evidence>
<feature type="compositionally biased region" description="Low complexity" evidence="1">
    <location>
        <begin position="48"/>
        <end position="62"/>
    </location>
</feature>
<accession>A0ABD0U151</accession>
<reference evidence="2 3" key="1">
    <citation type="journal article" date="2024" name="Plant Biotechnol. J.">
        <title>Dendrobium thyrsiflorum genome and its molecular insights into genes involved in important horticultural traits.</title>
        <authorList>
            <person name="Chen B."/>
            <person name="Wang J.Y."/>
            <person name="Zheng P.J."/>
            <person name="Li K.L."/>
            <person name="Liang Y.M."/>
            <person name="Chen X.F."/>
            <person name="Zhang C."/>
            <person name="Zhao X."/>
            <person name="He X."/>
            <person name="Zhang G.Q."/>
            <person name="Liu Z.J."/>
            <person name="Xu Q."/>
        </authorList>
    </citation>
    <scope>NUCLEOTIDE SEQUENCE [LARGE SCALE GENOMIC DNA]</scope>
    <source>
        <strain evidence="2">GZMU011</strain>
    </source>
</reference>
<proteinExistence type="predicted"/>
<keyword evidence="3" id="KW-1185">Reference proteome</keyword>
<organism evidence="2 3">
    <name type="scientific">Dendrobium thyrsiflorum</name>
    <name type="common">Pinecone-like raceme dendrobium</name>
    <name type="synonym">Orchid</name>
    <dbReference type="NCBI Taxonomy" id="117978"/>
    <lineage>
        <taxon>Eukaryota</taxon>
        <taxon>Viridiplantae</taxon>
        <taxon>Streptophyta</taxon>
        <taxon>Embryophyta</taxon>
        <taxon>Tracheophyta</taxon>
        <taxon>Spermatophyta</taxon>
        <taxon>Magnoliopsida</taxon>
        <taxon>Liliopsida</taxon>
        <taxon>Asparagales</taxon>
        <taxon>Orchidaceae</taxon>
        <taxon>Epidendroideae</taxon>
        <taxon>Malaxideae</taxon>
        <taxon>Dendrobiinae</taxon>
        <taxon>Dendrobium</taxon>
    </lineage>
</organism>
<evidence type="ECO:0000313" key="2">
    <source>
        <dbReference type="EMBL" id="KAL0905559.1"/>
    </source>
</evidence>
<dbReference type="AlphaFoldDB" id="A0ABD0U151"/>
<evidence type="ECO:0000313" key="3">
    <source>
        <dbReference type="Proteomes" id="UP001552299"/>
    </source>
</evidence>
<feature type="compositionally biased region" description="Basic and acidic residues" evidence="1">
    <location>
        <begin position="9"/>
        <end position="22"/>
    </location>
</feature>
<dbReference type="EMBL" id="JANQDX010000018">
    <property type="protein sequence ID" value="KAL0905559.1"/>
    <property type="molecule type" value="Genomic_DNA"/>
</dbReference>
<feature type="region of interest" description="Disordered" evidence="1">
    <location>
        <begin position="1"/>
        <end position="62"/>
    </location>
</feature>
<gene>
    <name evidence="2" type="ORF">M5K25_023989</name>
</gene>
<protein>
    <submittedName>
        <fullName evidence="2">Uncharacterized protein</fullName>
    </submittedName>
</protein>
<sequence length="62" mass="6662">MRFTGFFNRIRDGLPDSERIADSRAPPMKYSASSPMDGSPPETSLDIPSEPSSTEPTVSSSA</sequence>
<comment type="caution">
    <text evidence="2">The sequence shown here is derived from an EMBL/GenBank/DDBJ whole genome shotgun (WGS) entry which is preliminary data.</text>
</comment>
<name>A0ABD0U151_DENTH</name>
<dbReference type="Proteomes" id="UP001552299">
    <property type="component" value="Unassembled WGS sequence"/>
</dbReference>